<name>A0A392SCY3_9FABA</name>
<accession>A0A392SCY3</accession>
<comment type="caution">
    <text evidence="1">The sequence shown here is derived from an EMBL/GenBank/DDBJ whole genome shotgun (WGS) entry which is preliminary data.</text>
</comment>
<dbReference type="Proteomes" id="UP000265520">
    <property type="component" value="Unassembled WGS sequence"/>
</dbReference>
<dbReference type="AlphaFoldDB" id="A0A392SCY3"/>
<sequence>SRLVHVKPIRDCIPLSSDYVGYVSIRADTLAP</sequence>
<reference evidence="1 2" key="1">
    <citation type="journal article" date="2018" name="Front. Plant Sci.">
        <title>Red Clover (Trifolium pratense) and Zigzag Clover (T. medium) - A Picture of Genomic Similarities and Differences.</title>
        <authorList>
            <person name="Dluhosova J."/>
            <person name="Istvanek J."/>
            <person name="Nedelnik J."/>
            <person name="Repkova J."/>
        </authorList>
    </citation>
    <scope>NUCLEOTIDE SEQUENCE [LARGE SCALE GENOMIC DNA]</scope>
    <source>
        <strain evidence="2">cv. 10/8</strain>
        <tissue evidence="1">Leaf</tissue>
    </source>
</reference>
<dbReference type="EMBL" id="LXQA010347528">
    <property type="protein sequence ID" value="MCI45716.1"/>
    <property type="molecule type" value="Genomic_DNA"/>
</dbReference>
<proteinExistence type="predicted"/>
<evidence type="ECO:0000313" key="2">
    <source>
        <dbReference type="Proteomes" id="UP000265520"/>
    </source>
</evidence>
<organism evidence="1 2">
    <name type="scientific">Trifolium medium</name>
    <dbReference type="NCBI Taxonomy" id="97028"/>
    <lineage>
        <taxon>Eukaryota</taxon>
        <taxon>Viridiplantae</taxon>
        <taxon>Streptophyta</taxon>
        <taxon>Embryophyta</taxon>
        <taxon>Tracheophyta</taxon>
        <taxon>Spermatophyta</taxon>
        <taxon>Magnoliopsida</taxon>
        <taxon>eudicotyledons</taxon>
        <taxon>Gunneridae</taxon>
        <taxon>Pentapetalae</taxon>
        <taxon>rosids</taxon>
        <taxon>fabids</taxon>
        <taxon>Fabales</taxon>
        <taxon>Fabaceae</taxon>
        <taxon>Papilionoideae</taxon>
        <taxon>50 kb inversion clade</taxon>
        <taxon>NPAAA clade</taxon>
        <taxon>Hologalegina</taxon>
        <taxon>IRL clade</taxon>
        <taxon>Trifolieae</taxon>
        <taxon>Trifolium</taxon>
    </lineage>
</organism>
<evidence type="ECO:0000313" key="1">
    <source>
        <dbReference type="EMBL" id="MCI45716.1"/>
    </source>
</evidence>
<protein>
    <submittedName>
        <fullName evidence="1">Uncharacterized protein</fullName>
    </submittedName>
</protein>
<keyword evidence="2" id="KW-1185">Reference proteome</keyword>
<feature type="non-terminal residue" evidence="1">
    <location>
        <position position="1"/>
    </location>
</feature>